<name>A0A3Q9CLM6_9ENTR</name>
<keyword evidence="3 12" id="KW-0813">Transport</keyword>
<evidence type="ECO:0000256" key="5">
    <source>
        <dbReference type="ARBA" id="ARBA00022547"/>
    </source>
</evidence>
<dbReference type="Pfam" id="PF00119">
    <property type="entry name" value="ATP-synt_A"/>
    <property type="match status" value="1"/>
</dbReference>
<dbReference type="GO" id="GO:0045259">
    <property type="term" value="C:proton-transporting ATP synthase complex"/>
    <property type="evidence" value="ECO:0007669"/>
    <property type="project" value="UniProtKB-KW"/>
</dbReference>
<evidence type="ECO:0000256" key="10">
    <source>
        <dbReference type="ARBA" id="ARBA00023136"/>
    </source>
</evidence>
<keyword evidence="4 12" id="KW-1003">Cell membrane</keyword>
<dbReference type="SUPFAM" id="SSF81336">
    <property type="entry name" value="F1F0 ATP synthase subunit A"/>
    <property type="match status" value="1"/>
</dbReference>
<gene>
    <name evidence="12 14" type="primary">atpB</name>
    <name evidence="14" type="ORF">C3B56_00114</name>
</gene>
<evidence type="ECO:0000256" key="1">
    <source>
        <dbReference type="ARBA" id="ARBA00004141"/>
    </source>
</evidence>
<comment type="subcellular location">
    <subcellularLocation>
        <location evidence="12 13">Cell membrane</location>
        <topology evidence="12 13">Multi-pass membrane protein</topology>
    </subcellularLocation>
    <subcellularLocation>
        <location evidence="1">Membrane</location>
        <topology evidence="1">Multi-pass membrane protein</topology>
    </subcellularLocation>
</comment>
<dbReference type="InterPro" id="IPR035908">
    <property type="entry name" value="F0_ATP_A_sf"/>
</dbReference>
<feature type="transmembrane region" description="Helical" evidence="12">
    <location>
        <begin position="147"/>
        <end position="166"/>
    </location>
</feature>
<dbReference type="NCBIfam" id="TIGR01131">
    <property type="entry name" value="ATP_synt_6_or_A"/>
    <property type="match status" value="1"/>
</dbReference>
<keyword evidence="8 12" id="KW-1133">Transmembrane helix</keyword>
<dbReference type="KEGG" id="aade:C3B56_00114"/>
<dbReference type="NCBIfam" id="NF004477">
    <property type="entry name" value="PRK05815.1-1"/>
    <property type="match status" value="1"/>
</dbReference>
<proteinExistence type="inferred from homology"/>
<dbReference type="AlphaFoldDB" id="A0A3Q9CLM6"/>
<keyword evidence="11 12" id="KW-0066">ATP synthesis</keyword>
<evidence type="ECO:0000313" key="15">
    <source>
        <dbReference type="Proteomes" id="UP000274458"/>
    </source>
</evidence>
<evidence type="ECO:0000256" key="9">
    <source>
        <dbReference type="ARBA" id="ARBA00023065"/>
    </source>
</evidence>
<dbReference type="GO" id="GO:0042777">
    <property type="term" value="P:proton motive force-driven plasma membrane ATP synthesis"/>
    <property type="evidence" value="ECO:0007669"/>
    <property type="project" value="TreeGrafter"/>
</dbReference>
<evidence type="ECO:0000256" key="6">
    <source>
        <dbReference type="ARBA" id="ARBA00022692"/>
    </source>
</evidence>
<dbReference type="GO" id="GO:0046933">
    <property type="term" value="F:proton-transporting ATP synthase activity, rotational mechanism"/>
    <property type="evidence" value="ECO:0007669"/>
    <property type="project" value="UniProtKB-UniRule"/>
</dbReference>
<dbReference type="InterPro" id="IPR000568">
    <property type="entry name" value="ATP_synth_F0_asu"/>
</dbReference>
<evidence type="ECO:0000256" key="13">
    <source>
        <dbReference type="RuleBase" id="RU000483"/>
    </source>
</evidence>
<reference evidence="14 15" key="1">
    <citation type="journal article" date="2018" name="Genome Biol. Evol.">
        <title>Partnering With a Pest: Genomes of Hemlock Woolly Adelgid Symbionts Reveal Atypical Nutritional Provisioning Patterns in Dual-Obligate Bacteria.</title>
        <authorList>
            <person name="Weglarz K.M."/>
            <person name="Havill N.P."/>
            <person name="Burke G.R."/>
            <person name="von Dohlen C.D."/>
        </authorList>
    </citation>
    <scope>NUCLEOTIDE SEQUENCE [LARGE SCALE GENOMIC DNA]</scope>
    <source>
        <strain evidence="14">ENA</strain>
    </source>
</reference>
<dbReference type="PRINTS" id="PR00123">
    <property type="entry name" value="ATPASEA"/>
</dbReference>
<comment type="function">
    <text evidence="12 13">Key component of the proton channel; it plays a direct role in the translocation of protons across the membrane.</text>
</comment>
<evidence type="ECO:0000256" key="8">
    <source>
        <dbReference type="ARBA" id="ARBA00022989"/>
    </source>
</evidence>
<comment type="similarity">
    <text evidence="2 12 13">Belongs to the ATPase A chain family.</text>
</comment>
<dbReference type="HAMAP" id="MF_01393">
    <property type="entry name" value="ATP_synth_a_bact"/>
    <property type="match status" value="1"/>
</dbReference>
<dbReference type="Gene3D" id="1.20.120.220">
    <property type="entry name" value="ATP synthase, F0 complex, subunit A"/>
    <property type="match status" value="1"/>
</dbReference>
<feature type="transmembrane region" description="Helical" evidence="12">
    <location>
        <begin position="100"/>
        <end position="126"/>
    </location>
</feature>
<dbReference type="PANTHER" id="PTHR42823">
    <property type="entry name" value="ATP SYNTHASE SUBUNIT A, CHLOROPLASTIC"/>
    <property type="match status" value="1"/>
</dbReference>
<keyword evidence="10 12" id="KW-0472">Membrane</keyword>
<dbReference type="PANTHER" id="PTHR42823:SF3">
    <property type="entry name" value="ATP SYNTHASE SUBUNIT A, CHLOROPLASTIC"/>
    <property type="match status" value="1"/>
</dbReference>
<evidence type="ECO:0000256" key="7">
    <source>
        <dbReference type="ARBA" id="ARBA00022781"/>
    </source>
</evidence>
<dbReference type="GO" id="GO:0005886">
    <property type="term" value="C:plasma membrane"/>
    <property type="evidence" value="ECO:0007669"/>
    <property type="project" value="UniProtKB-SubCell"/>
</dbReference>
<evidence type="ECO:0000313" key="14">
    <source>
        <dbReference type="EMBL" id="AZP36225.1"/>
    </source>
</evidence>
<evidence type="ECO:0000256" key="12">
    <source>
        <dbReference type="HAMAP-Rule" id="MF_01393"/>
    </source>
</evidence>
<accession>A0A3Q9CLM6</accession>
<keyword evidence="9 12" id="KW-0406">Ion transport</keyword>
<dbReference type="Proteomes" id="UP000274458">
    <property type="component" value="Chromosome"/>
</dbReference>
<keyword evidence="15" id="KW-1185">Reference proteome</keyword>
<dbReference type="RefSeq" id="WP_126071491.1">
    <property type="nucleotide sequence ID" value="NZ_CP026513.1"/>
</dbReference>
<feature type="transmembrane region" description="Helical" evidence="12">
    <location>
        <begin position="243"/>
        <end position="264"/>
    </location>
</feature>
<keyword evidence="7 12" id="KW-0375">Hydrogen ion transport</keyword>
<keyword evidence="6 12" id="KW-0812">Transmembrane</keyword>
<organism evidence="14 15">
    <name type="scientific">Candidatus Annandia adelgestsuga</name>
    <dbReference type="NCBI Taxonomy" id="1302411"/>
    <lineage>
        <taxon>Bacteria</taxon>
        <taxon>Pseudomonadati</taxon>
        <taxon>Pseudomonadota</taxon>
        <taxon>Gammaproteobacteria</taxon>
        <taxon>Enterobacterales</taxon>
        <taxon>Enterobacteriaceae</taxon>
        <taxon>Candidatus Annandia</taxon>
    </lineage>
</organism>
<protein>
    <recommendedName>
        <fullName evidence="12 13">ATP synthase subunit a</fullName>
    </recommendedName>
    <alternativeName>
        <fullName evidence="12">ATP synthase F0 sector subunit a</fullName>
    </alternativeName>
    <alternativeName>
        <fullName evidence="12">F-ATPase subunit 6</fullName>
    </alternativeName>
</protein>
<evidence type="ECO:0000256" key="2">
    <source>
        <dbReference type="ARBA" id="ARBA00006810"/>
    </source>
</evidence>
<dbReference type="FunFam" id="1.20.120.220:FF:000002">
    <property type="entry name" value="ATP synthase subunit a"/>
    <property type="match status" value="1"/>
</dbReference>
<dbReference type="InterPro" id="IPR023011">
    <property type="entry name" value="ATP_synth_F0_asu_AS"/>
</dbReference>
<feature type="transmembrane region" description="Helical" evidence="12">
    <location>
        <begin position="214"/>
        <end position="237"/>
    </location>
</feature>
<dbReference type="EMBL" id="CP026513">
    <property type="protein sequence ID" value="AZP36225.1"/>
    <property type="molecule type" value="Genomic_DNA"/>
</dbReference>
<keyword evidence="5 12" id="KW-0138">CF(0)</keyword>
<evidence type="ECO:0000256" key="4">
    <source>
        <dbReference type="ARBA" id="ARBA00022475"/>
    </source>
</evidence>
<sequence length="267" mass="31459">MKENIDTKSYINHHLQNLQLDLHNFKLINLKDNIKQNFLLLNIDSIFFSIIIGFTIFIILYYVVNNINKGVPNKLQTLIEIIVIFVENNVNNISFVKNKFIAPLSFTIFIWVFFMNLMDLLPIDWIPTLMYNVFGYKVFHVVPSSDINICISMALNVFFLVLFYNIKNKGIFKFIKEISFHPFNSYIFIPINLILEIINLLSKPISLSLRLFGNMYSSELIFILISSLLPWWIQWIFNVPWSILHILIIPLQAFIFMILTIVYLSMC</sequence>
<evidence type="ECO:0000256" key="3">
    <source>
        <dbReference type="ARBA" id="ARBA00022448"/>
    </source>
</evidence>
<dbReference type="InterPro" id="IPR045082">
    <property type="entry name" value="ATP_syn_F0_a_bact/chloroplast"/>
</dbReference>
<feature type="transmembrane region" description="Helical" evidence="12">
    <location>
        <begin position="38"/>
        <end position="64"/>
    </location>
</feature>
<dbReference type="OrthoDB" id="9789241at2"/>
<dbReference type="PROSITE" id="PS00449">
    <property type="entry name" value="ATPASE_A"/>
    <property type="match status" value="1"/>
</dbReference>
<dbReference type="CDD" id="cd00310">
    <property type="entry name" value="ATP-synt_Fo_a_6"/>
    <property type="match status" value="1"/>
</dbReference>
<evidence type="ECO:0000256" key="11">
    <source>
        <dbReference type="ARBA" id="ARBA00023310"/>
    </source>
</evidence>